<evidence type="ECO:0000313" key="1">
    <source>
        <dbReference type="EMBL" id="TWT62625.1"/>
    </source>
</evidence>
<protein>
    <recommendedName>
        <fullName evidence="3">Acyltransferase PapA5</fullName>
    </recommendedName>
</protein>
<dbReference type="EMBL" id="SJPG01000001">
    <property type="protein sequence ID" value="TWT62625.1"/>
    <property type="molecule type" value="Genomic_DNA"/>
</dbReference>
<name>A0A5C5XKG5_9PLAN</name>
<dbReference type="InterPro" id="IPR052058">
    <property type="entry name" value="Alcohol_O-acetyltransferase"/>
</dbReference>
<evidence type="ECO:0008006" key="3">
    <source>
        <dbReference type="Google" id="ProtNLM"/>
    </source>
</evidence>
<organism evidence="1 2">
    <name type="scientific">Rubinisphaera italica</name>
    <dbReference type="NCBI Taxonomy" id="2527969"/>
    <lineage>
        <taxon>Bacteria</taxon>
        <taxon>Pseudomonadati</taxon>
        <taxon>Planctomycetota</taxon>
        <taxon>Planctomycetia</taxon>
        <taxon>Planctomycetales</taxon>
        <taxon>Planctomycetaceae</taxon>
        <taxon>Rubinisphaera</taxon>
    </lineage>
</organism>
<dbReference type="Gene3D" id="3.30.559.10">
    <property type="entry name" value="Chloramphenicol acetyltransferase-like domain"/>
    <property type="match status" value="1"/>
</dbReference>
<dbReference type="Proteomes" id="UP000316095">
    <property type="component" value="Unassembled WGS sequence"/>
</dbReference>
<proteinExistence type="predicted"/>
<dbReference type="PANTHER" id="PTHR28037">
    <property type="entry name" value="ALCOHOL O-ACETYLTRANSFERASE 1-RELATED"/>
    <property type="match status" value="1"/>
</dbReference>
<dbReference type="SUPFAM" id="SSF52777">
    <property type="entry name" value="CoA-dependent acyltransferases"/>
    <property type="match status" value="2"/>
</dbReference>
<reference evidence="1 2" key="1">
    <citation type="submission" date="2019-02" db="EMBL/GenBank/DDBJ databases">
        <title>Deep-cultivation of Planctomycetes and their phenomic and genomic characterization uncovers novel biology.</title>
        <authorList>
            <person name="Wiegand S."/>
            <person name="Jogler M."/>
            <person name="Boedeker C."/>
            <person name="Pinto D."/>
            <person name="Vollmers J."/>
            <person name="Rivas-Marin E."/>
            <person name="Kohn T."/>
            <person name="Peeters S.H."/>
            <person name="Heuer A."/>
            <person name="Rast P."/>
            <person name="Oberbeckmann S."/>
            <person name="Bunk B."/>
            <person name="Jeske O."/>
            <person name="Meyerdierks A."/>
            <person name="Storesund J.E."/>
            <person name="Kallscheuer N."/>
            <person name="Luecker S."/>
            <person name="Lage O.M."/>
            <person name="Pohl T."/>
            <person name="Merkel B.J."/>
            <person name="Hornburger P."/>
            <person name="Mueller R.-W."/>
            <person name="Bruemmer F."/>
            <person name="Labrenz M."/>
            <person name="Spormann A.M."/>
            <person name="Op Den Camp H."/>
            <person name="Overmann J."/>
            <person name="Amann R."/>
            <person name="Jetten M.S.M."/>
            <person name="Mascher T."/>
            <person name="Medema M.H."/>
            <person name="Devos D.P."/>
            <person name="Kaster A.-K."/>
            <person name="Ovreas L."/>
            <person name="Rohde M."/>
            <person name="Galperin M.Y."/>
            <person name="Jogler C."/>
        </authorList>
    </citation>
    <scope>NUCLEOTIDE SEQUENCE [LARGE SCALE GENOMIC DNA]</scope>
    <source>
        <strain evidence="1 2">Pan54</strain>
    </source>
</reference>
<comment type="caution">
    <text evidence="1">The sequence shown here is derived from an EMBL/GenBank/DDBJ whole genome shotgun (WGS) entry which is preliminary data.</text>
</comment>
<dbReference type="InterPro" id="IPR023213">
    <property type="entry name" value="CAT-like_dom_sf"/>
</dbReference>
<accession>A0A5C5XKG5</accession>
<keyword evidence="2" id="KW-1185">Reference proteome</keyword>
<dbReference type="AlphaFoldDB" id="A0A5C5XKG5"/>
<gene>
    <name evidence="1" type="ORF">Pan54_33680</name>
</gene>
<dbReference type="PANTHER" id="PTHR28037:SF1">
    <property type="entry name" value="ALCOHOL O-ACETYLTRANSFERASE 1-RELATED"/>
    <property type="match status" value="1"/>
</dbReference>
<evidence type="ECO:0000313" key="2">
    <source>
        <dbReference type="Proteomes" id="UP000316095"/>
    </source>
</evidence>
<sequence>MAVVFDRLTPFESFMFTSHRPHQPMTLYARLVFNETCDLVRLEKSLNHTIARHPLLNARVIRKGFYPCWETIPWEPVCIEPTTQKELLNLTPLDITQERGFRAWVITKADESSSTEIVLEIHHSCVDGMAALQFIKEWRETDRKLSLSTGDVPEEPPELTKAELKEIRSRGEEKLGWMSKHQLKRIIRFYLAKKVLPLKNQDQKSQYNRRAVFCQIPDVINRLTVRPPVEGLHWTLNDLLLTATYLAIFRLADPASTTENSRFRIGVPANTRYLSNEPDLVANCVTMTFIDQLYRKEIDDNFRRDFFRTMVMETNAIKKHHLFLSMLHTLRAIYPWHWIPGSICASSMVLSNVGRIAPMFCDDFSWNDQTLTSISLMPPVRETSNLAIAIVGMNTELHLGILYNGDFLSDNYIQQFLQYFKEESRRLIDLQTSTSP</sequence>